<comment type="caution">
    <text evidence="9">Lacks conserved residue(s) required for the propagation of feature annotation.</text>
</comment>
<evidence type="ECO:0000256" key="7">
    <source>
        <dbReference type="ARBA" id="ARBA00022801"/>
    </source>
</evidence>
<dbReference type="Pfam" id="PF14622">
    <property type="entry name" value="Ribonucleas_3_3"/>
    <property type="match status" value="1"/>
</dbReference>
<evidence type="ECO:0000256" key="1">
    <source>
        <dbReference type="ARBA" id="ARBA00000109"/>
    </source>
</evidence>
<evidence type="ECO:0000256" key="5">
    <source>
        <dbReference type="ARBA" id="ARBA00022722"/>
    </source>
</evidence>
<dbReference type="GO" id="GO:0010468">
    <property type="term" value="P:regulation of gene expression"/>
    <property type="evidence" value="ECO:0007669"/>
    <property type="project" value="TreeGrafter"/>
</dbReference>
<feature type="domain" description="DRBM" evidence="10">
    <location>
        <begin position="157"/>
        <end position="225"/>
    </location>
</feature>
<dbReference type="PROSITE" id="PS50137">
    <property type="entry name" value="DS_RBD"/>
    <property type="match status" value="1"/>
</dbReference>
<dbReference type="GO" id="GO:0019843">
    <property type="term" value="F:rRNA binding"/>
    <property type="evidence" value="ECO:0007669"/>
    <property type="project" value="UniProtKB-KW"/>
</dbReference>
<dbReference type="GO" id="GO:0004525">
    <property type="term" value="F:ribonuclease III activity"/>
    <property type="evidence" value="ECO:0007669"/>
    <property type="project" value="UniProtKB-UniRule"/>
</dbReference>
<dbReference type="Gene3D" id="1.10.1520.10">
    <property type="entry name" value="Ribonuclease III domain"/>
    <property type="match status" value="1"/>
</dbReference>
<dbReference type="GO" id="GO:0006364">
    <property type="term" value="P:rRNA processing"/>
    <property type="evidence" value="ECO:0007669"/>
    <property type="project" value="UniProtKB-UniRule"/>
</dbReference>
<dbReference type="CDD" id="cd00593">
    <property type="entry name" value="RIBOc"/>
    <property type="match status" value="1"/>
</dbReference>
<dbReference type="SUPFAM" id="SSF69065">
    <property type="entry name" value="RNase III domain-like"/>
    <property type="match status" value="1"/>
</dbReference>
<feature type="binding site" evidence="9">
    <location>
        <position position="124"/>
    </location>
    <ligand>
        <name>Mg(2+)</name>
        <dbReference type="ChEBI" id="CHEBI:18420"/>
    </ligand>
</feature>
<comment type="subunit">
    <text evidence="9">Homodimer.</text>
</comment>
<evidence type="ECO:0000256" key="6">
    <source>
        <dbReference type="ARBA" id="ARBA00022759"/>
    </source>
</evidence>
<dbReference type="GO" id="GO:0046872">
    <property type="term" value="F:metal ion binding"/>
    <property type="evidence" value="ECO:0007669"/>
    <property type="project" value="UniProtKB-KW"/>
</dbReference>
<comment type="similarity">
    <text evidence="2">Belongs to the ribonuclease III family.</text>
</comment>
<evidence type="ECO:0000256" key="3">
    <source>
        <dbReference type="ARBA" id="ARBA00022552"/>
    </source>
</evidence>
<evidence type="ECO:0000256" key="8">
    <source>
        <dbReference type="ARBA" id="ARBA00022884"/>
    </source>
</evidence>
<evidence type="ECO:0000256" key="2">
    <source>
        <dbReference type="ARBA" id="ARBA00010183"/>
    </source>
</evidence>
<dbReference type="SMART" id="SM00535">
    <property type="entry name" value="RIBOc"/>
    <property type="match status" value="1"/>
</dbReference>
<dbReference type="GO" id="GO:0008033">
    <property type="term" value="P:tRNA processing"/>
    <property type="evidence" value="ECO:0007669"/>
    <property type="project" value="UniProtKB-KW"/>
</dbReference>
<proteinExistence type="inferred from homology"/>
<keyword evidence="9" id="KW-0963">Cytoplasm</keyword>
<evidence type="ECO:0000259" key="10">
    <source>
        <dbReference type="PROSITE" id="PS50137"/>
    </source>
</evidence>
<dbReference type="InterPro" id="IPR036389">
    <property type="entry name" value="RNase_III_sf"/>
</dbReference>
<dbReference type="HAMAP" id="MF_00104">
    <property type="entry name" value="RNase_III"/>
    <property type="match status" value="1"/>
</dbReference>
<accession>A0A9C9K0W0</accession>
<dbReference type="Pfam" id="PF00035">
    <property type="entry name" value="dsrm"/>
    <property type="match status" value="1"/>
</dbReference>
<evidence type="ECO:0000259" key="11">
    <source>
        <dbReference type="PROSITE" id="PS50142"/>
    </source>
</evidence>
<comment type="cofactor">
    <cofactor evidence="9">
        <name>Mg(2+)</name>
        <dbReference type="ChEBI" id="CHEBI:18420"/>
    </cofactor>
</comment>
<comment type="caution">
    <text evidence="12">The sequence shown here is derived from an EMBL/GenBank/DDBJ whole genome shotgun (WGS) entry which is preliminary data.</text>
</comment>
<evidence type="ECO:0000256" key="9">
    <source>
        <dbReference type="HAMAP-Rule" id="MF_00104"/>
    </source>
</evidence>
<evidence type="ECO:0000313" key="12">
    <source>
        <dbReference type="EMBL" id="HEC79330.1"/>
    </source>
</evidence>
<dbReference type="PANTHER" id="PTHR11207">
    <property type="entry name" value="RIBONUCLEASE III"/>
    <property type="match status" value="1"/>
</dbReference>
<protein>
    <recommendedName>
        <fullName evidence="9">Ribonuclease 3</fullName>
        <ecNumber evidence="9">3.1.26.3</ecNumber>
    </recommendedName>
    <alternativeName>
        <fullName evidence="9">Ribonuclease III</fullName>
        <shortName evidence="9">RNase III</shortName>
    </alternativeName>
</protein>
<keyword evidence="3 9" id="KW-0698">rRNA processing</keyword>
<dbReference type="EC" id="3.1.26.3" evidence="9"/>
<keyword evidence="9" id="KW-0699">rRNA-binding</keyword>
<evidence type="ECO:0000313" key="13">
    <source>
        <dbReference type="Proteomes" id="UP000885826"/>
    </source>
</evidence>
<comment type="subcellular location">
    <subcellularLocation>
        <location evidence="9">Cytoplasm</location>
    </subcellularLocation>
</comment>
<dbReference type="SMART" id="SM00358">
    <property type="entry name" value="DSRM"/>
    <property type="match status" value="1"/>
</dbReference>
<dbReference type="PROSITE" id="PS50142">
    <property type="entry name" value="RNASE_3_2"/>
    <property type="match status" value="1"/>
</dbReference>
<keyword evidence="5 9" id="KW-0540">Nuclease</keyword>
<dbReference type="GO" id="GO:0003725">
    <property type="term" value="F:double-stranded RNA binding"/>
    <property type="evidence" value="ECO:0007669"/>
    <property type="project" value="TreeGrafter"/>
</dbReference>
<reference evidence="12" key="1">
    <citation type="journal article" date="2020" name="mSystems">
        <title>Genome- and Community-Level Interaction Insights into Carbon Utilization and Element Cycling Functions of Hydrothermarchaeota in Hydrothermal Sediment.</title>
        <authorList>
            <person name="Zhou Z."/>
            <person name="Liu Y."/>
            <person name="Xu W."/>
            <person name="Pan J."/>
            <person name="Luo Z.H."/>
            <person name="Li M."/>
        </authorList>
    </citation>
    <scope>NUCLEOTIDE SEQUENCE</scope>
    <source>
        <strain evidence="12">HyVt-388</strain>
    </source>
</reference>
<dbReference type="InterPro" id="IPR000999">
    <property type="entry name" value="RNase_III_dom"/>
</dbReference>
<dbReference type="Gene3D" id="3.30.160.20">
    <property type="match status" value="1"/>
</dbReference>
<dbReference type="NCBIfam" id="TIGR02191">
    <property type="entry name" value="RNaseIII"/>
    <property type="match status" value="1"/>
</dbReference>
<dbReference type="Proteomes" id="UP000885826">
    <property type="component" value="Unassembled WGS sequence"/>
</dbReference>
<comment type="catalytic activity">
    <reaction evidence="1 9">
        <text>Endonucleolytic cleavage to 5'-phosphomonoester.</text>
        <dbReference type="EC" id="3.1.26.3"/>
    </reaction>
</comment>
<dbReference type="InterPro" id="IPR014720">
    <property type="entry name" value="dsRBD_dom"/>
</dbReference>
<sequence>MQSPVYKTIEKELGVRFKRRSLLKRALTHSSYIQDQPTSGLSSNEVLEFLGDAVLELITREYLYKKFPDATEGKLSKMKRNYTSTDALYRFGMSLNIGRFLLMDKGEEQTGGRKRVSNIAGAMEAIIGALYLDQGLSAVKKFLDRTLFRKIIAEQKDYKSYLNEWIMKKQYTLSYKVIKETGPQHDKKFHVALYVNNKKVATGCGETKKRAEQKAAEKFLNKLSVTPDEH</sequence>
<feature type="binding site" evidence="9">
    <location>
        <position position="48"/>
    </location>
    <ligand>
        <name>Mg(2+)</name>
        <dbReference type="ChEBI" id="CHEBI:18420"/>
    </ligand>
</feature>
<keyword evidence="6 9" id="KW-0255">Endonuclease</keyword>
<keyword evidence="8 9" id="KW-0694">RNA-binding</keyword>
<feature type="active site" evidence="9">
    <location>
        <position position="124"/>
    </location>
</feature>
<gene>
    <name evidence="9 12" type="primary">rnc</name>
    <name evidence="12" type="ORF">ENI34_09390</name>
</gene>
<feature type="domain" description="RNase III" evidence="11">
    <location>
        <begin position="6"/>
        <end position="135"/>
    </location>
</feature>
<dbReference type="FunFam" id="1.10.1520.10:FF:000001">
    <property type="entry name" value="Ribonuclease 3"/>
    <property type="match status" value="1"/>
</dbReference>
<keyword evidence="9" id="KW-0819">tRNA processing</keyword>
<dbReference type="GO" id="GO:0006397">
    <property type="term" value="P:mRNA processing"/>
    <property type="evidence" value="ECO:0007669"/>
    <property type="project" value="UniProtKB-UniRule"/>
</dbReference>
<dbReference type="PANTHER" id="PTHR11207:SF0">
    <property type="entry name" value="RIBONUCLEASE 3"/>
    <property type="match status" value="1"/>
</dbReference>
<dbReference type="EMBL" id="DRIG01000095">
    <property type="protein sequence ID" value="HEC79330.1"/>
    <property type="molecule type" value="Genomic_DNA"/>
</dbReference>
<keyword evidence="9" id="KW-0479">Metal-binding</keyword>
<dbReference type="SUPFAM" id="SSF54768">
    <property type="entry name" value="dsRNA-binding domain-like"/>
    <property type="match status" value="1"/>
</dbReference>
<keyword evidence="4 9" id="KW-0507">mRNA processing</keyword>
<feature type="active site" evidence="9">
    <location>
        <position position="52"/>
    </location>
</feature>
<organism evidence="12 13">
    <name type="scientific">candidate division WOR-3 bacterium</name>
    <dbReference type="NCBI Taxonomy" id="2052148"/>
    <lineage>
        <taxon>Bacteria</taxon>
        <taxon>Bacteria division WOR-3</taxon>
    </lineage>
</organism>
<dbReference type="AlphaFoldDB" id="A0A9C9K0W0"/>
<name>A0A9C9K0W0_UNCW3</name>
<comment type="function">
    <text evidence="9">Digests double-stranded RNA. Involved in the processing of primary rRNA transcript to yield the immediate precursors to the large and small rRNAs (23S and 16S). Processes some mRNAs, and tRNAs when they are encoded in the rRNA operon. Processes pre-crRNA and tracrRNA of type II CRISPR loci if present in the organism.</text>
</comment>
<dbReference type="InterPro" id="IPR011907">
    <property type="entry name" value="RNase_III"/>
</dbReference>
<keyword evidence="9" id="KW-0460">Magnesium</keyword>
<dbReference type="GO" id="GO:0005737">
    <property type="term" value="C:cytoplasm"/>
    <property type="evidence" value="ECO:0007669"/>
    <property type="project" value="UniProtKB-SubCell"/>
</dbReference>
<keyword evidence="7 9" id="KW-0378">Hydrolase</keyword>
<dbReference type="CDD" id="cd10845">
    <property type="entry name" value="DSRM_RNAse_III_family"/>
    <property type="match status" value="1"/>
</dbReference>
<evidence type="ECO:0000256" key="4">
    <source>
        <dbReference type="ARBA" id="ARBA00022664"/>
    </source>
</evidence>